<gene>
    <name evidence="6" type="ORF">RDB_LOCUS154779</name>
</gene>
<comment type="similarity">
    <text evidence="1">Belongs to the IPP transferase family.</text>
</comment>
<feature type="compositionally biased region" description="Basic and acidic residues" evidence="5">
    <location>
        <begin position="459"/>
        <end position="470"/>
    </location>
</feature>
<dbReference type="GO" id="GO:0005524">
    <property type="term" value="F:ATP binding"/>
    <property type="evidence" value="ECO:0007669"/>
    <property type="project" value="UniProtKB-KW"/>
</dbReference>
<dbReference type="InterPro" id="IPR018022">
    <property type="entry name" value="IPT"/>
</dbReference>
<evidence type="ECO:0000256" key="2">
    <source>
        <dbReference type="ARBA" id="ARBA00022679"/>
    </source>
</evidence>
<dbReference type="AlphaFoldDB" id="A0A8H3HD54"/>
<dbReference type="Proteomes" id="UP000663888">
    <property type="component" value="Unassembled WGS sequence"/>
</dbReference>
<feature type="region of interest" description="Disordered" evidence="5">
    <location>
        <begin position="449"/>
        <end position="470"/>
    </location>
</feature>
<dbReference type="GO" id="GO:0005739">
    <property type="term" value="C:mitochondrion"/>
    <property type="evidence" value="ECO:0007669"/>
    <property type="project" value="TreeGrafter"/>
</dbReference>
<dbReference type="PANTHER" id="PTHR11088:SF89">
    <property type="entry name" value="TRNA DIMETHYLALLYLTRANSFERASE"/>
    <property type="match status" value="1"/>
</dbReference>
<evidence type="ECO:0000313" key="6">
    <source>
        <dbReference type="EMBL" id="CAE6502452.1"/>
    </source>
</evidence>
<organism evidence="6 7">
    <name type="scientific">Rhizoctonia solani</name>
    <dbReference type="NCBI Taxonomy" id="456999"/>
    <lineage>
        <taxon>Eukaryota</taxon>
        <taxon>Fungi</taxon>
        <taxon>Dikarya</taxon>
        <taxon>Basidiomycota</taxon>
        <taxon>Agaricomycotina</taxon>
        <taxon>Agaricomycetes</taxon>
        <taxon>Cantharellales</taxon>
        <taxon>Ceratobasidiaceae</taxon>
        <taxon>Rhizoctonia</taxon>
    </lineage>
</organism>
<dbReference type="InterPro" id="IPR027417">
    <property type="entry name" value="P-loop_NTPase"/>
</dbReference>
<dbReference type="Pfam" id="PF01715">
    <property type="entry name" value="IPPT"/>
    <property type="match status" value="1"/>
</dbReference>
<evidence type="ECO:0000256" key="4">
    <source>
        <dbReference type="ARBA" id="ARBA00022840"/>
    </source>
</evidence>
<dbReference type="PANTHER" id="PTHR11088">
    <property type="entry name" value="TRNA DIMETHYLALLYLTRANSFERASE"/>
    <property type="match status" value="1"/>
</dbReference>
<keyword evidence="3" id="KW-0547">Nucleotide-binding</keyword>
<dbReference type="SUPFAM" id="SSF52540">
    <property type="entry name" value="P-loop containing nucleoside triphosphate hydrolases"/>
    <property type="match status" value="1"/>
</dbReference>
<name>A0A8H3HD54_9AGAM</name>
<evidence type="ECO:0008006" key="8">
    <source>
        <dbReference type="Google" id="ProtNLM"/>
    </source>
</evidence>
<keyword evidence="4" id="KW-0067">ATP-binding</keyword>
<dbReference type="HAMAP" id="MF_00185">
    <property type="entry name" value="IPP_trans"/>
    <property type="match status" value="1"/>
</dbReference>
<evidence type="ECO:0000256" key="5">
    <source>
        <dbReference type="SAM" id="MobiDB-lite"/>
    </source>
</evidence>
<dbReference type="Gene3D" id="3.30.160.60">
    <property type="entry name" value="Classic Zinc Finger"/>
    <property type="match status" value="1"/>
</dbReference>
<evidence type="ECO:0000256" key="3">
    <source>
        <dbReference type="ARBA" id="ARBA00022741"/>
    </source>
</evidence>
<dbReference type="Gene3D" id="3.40.50.300">
    <property type="entry name" value="P-loop containing nucleotide triphosphate hydrolases"/>
    <property type="match status" value="1"/>
</dbReference>
<dbReference type="EMBL" id="CAJMWX010001695">
    <property type="protein sequence ID" value="CAE6502452.1"/>
    <property type="molecule type" value="Genomic_DNA"/>
</dbReference>
<evidence type="ECO:0000256" key="1">
    <source>
        <dbReference type="ARBA" id="ARBA00005842"/>
    </source>
</evidence>
<dbReference type="Gene3D" id="1.10.20.140">
    <property type="match status" value="1"/>
</dbReference>
<protein>
    <recommendedName>
        <fullName evidence="8">tRNA dimethylallyltransferase</fullName>
    </recommendedName>
</protein>
<accession>A0A8H3HD54</accession>
<proteinExistence type="inferred from homology"/>
<dbReference type="InterPro" id="IPR039657">
    <property type="entry name" value="Dimethylallyltransferase"/>
</dbReference>
<keyword evidence="2" id="KW-0808">Transferase</keyword>
<sequence length="494" mass="56504">MFILATRSRIFHFNFLLRRPLIKMTEALPLIAVVGSTGTGKSRLSIELASAVRDQLGFINSPWKSAKIINADAMQAYKGLELVTNKVTQAEMNGVEHTLFDFRELDQEYVVTEWVADAIAEIASAHSEKRLPIVVGGTTYWVQHLLFANRLASLEDSTYESSNSSSVYASLAELPTSLRQLFDNLPPRGDDVDETTAFDLHTILSHLDPPTASRWHWRDTRKVLRSLNIIRESNKTVQDTYGDQLDPLARYPTIVFWLYIDSNDLNPMLDARIDKMVQLGIKDEIEVMRNAISGAKSKGQMTGLNQAIGYKEFEAYLDDPARPQREFDRGVEQMKVATRQYATRQVKWLKSRLLPAIVASENVHIVLLNIRDVASWQQDILEPSLEHLKNFLIGQPPAEAEQGTLLWDFMQETQSSSHGSERRKIRCDVCTSDPRRPVLLDERTEWDVHRKSRTHRRKENKDSRKEAQLRKREEVRLQRVALRGGIDSPIEKSE</sequence>
<evidence type="ECO:0000313" key="7">
    <source>
        <dbReference type="Proteomes" id="UP000663888"/>
    </source>
</evidence>
<reference evidence="6" key="1">
    <citation type="submission" date="2021-01" db="EMBL/GenBank/DDBJ databases">
        <authorList>
            <person name="Kaushik A."/>
        </authorList>
    </citation>
    <scope>NUCLEOTIDE SEQUENCE</scope>
    <source>
        <strain evidence="6">AG4-R118</strain>
    </source>
</reference>
<dbReference type="GO" id="GO:0052381">
    <property type="term" value="F:tRNA dimethylallyltransferase activity"/>
    <property type="evidence" value="ECO:0007669"/>
    <property type="project" value="InterPro"/>
</dbReference>
<comment type="caution">
    <text evidence="6">The sequence shown here is derived from an EMBL/GenBank/DDBJ whole genome shotgun (WGS) entry which is preliminary data.</text>
</comment>
<dbReference type="GO" id="GO:0006400">
    <property type="term" value="P:tRNA modification"/>
    <property type="evidence" value="ECO:0007669"/>
    <property type="project" value="TreeGrafter"/>
</dbReference>